<evidence type="ECO:0000313" key="4">
    <source>
        <dbReference type="Proteomes" id="UP000554482"/>
    </source>
</evidence>
<dbReference type="OrthoDB" id="1858978at2759"/>
<feature type="domain" description="Neprosin PEP catalytic" evidence="2">
    <location>
        <begin position="141"/>
        <end position="391"/>
    </location>
</feature>
<dbReference type="InterPro" id="IPR053168">
    <property type="entry name" value="Glutamic_endopeptidase"/>
</dbReference>
<dbReference type="InterPro" id="IPR004314">
    <property type="entry name" value="Neprosin"/>
</dbReference>
<organism evidence="3 4">
    <name type="scientific">Thalictrum thalictroides</name>
    <name type="common">Rue-anemone</name>
    <name type="synonym">Anemone thalictroides</name>
    <dbReference type="NCBI Taxonomy" id="46969"/>
    <lineage>
        <taxon>Eukaryota</taxon>
        <taxon>Viridiplantae</taxon>
        <taxon>Streptophyta</taxon>
        <taxon>Embryophyta</taxon>
        <taxon>Tracheophyta</taxon>
        <taxon>Spermatophyta</taxon>
        <taxon>Magnoliopsida</taxon>
        <taxon>Ranunculales</taxon>
        <taxon>Ranunculaceae</taxon>
        <taxon>Thalictroideae</taxon>
        <taxon>Thalictrum</taxon>
    </lineage>
</organism>
<accession>A0A7J6WNA7</accession>
<gene>
    <name evidence="3" type="ORF">FRX31_011541</name>
</gene>
<name>A0A7J6WNA7_THATH</name>
<dbReference type="Pfam" id="PF14365">
    <property type="entry name" value="Neprosin_AP"/>
    <property type="match status" value="1"/>
</dbReference>
<evidence type="ECO:0000256" key="1">
    <source>
        <dbReference type="SAM" id="SignalP"/>
    </source>
</evidence>
<comment type="caution">
    <text evidence="3">The sequence shown here is derived from an EMBL/GenBank/DDBJ whole genome shotgun (WGS) entry which is preliminary data.</text>
</comment>
<dbReference type="PROSITE" id="PS52045">
    <property type="entry name" value="NEPROSIN_PEP_CD"/>
    <property type="match status" value="1"/>
</dbReference>
<feature type="chain" id="PRO_5029643539" evidence="1">
    <location>
        <begin position="22"/>
        <end position="392"/>
    </location>
</feature>
<keyword evidence="1" id="KW-0732">Signal</keyword>
<keyword evidence="4" id="KW-1185">Reference proteome</keyword>
<feature type="signal peptide" evidence="1">
    <location>
        <begin position="1"/>
        <end position="21"/>
    </location>
</feature>
<proteinExistence type="predicted"/>
<protein>
    <submittedName>
        <fullName evidence="3">Nep-interacting protein</fullName>
    </submittedName>
</protein>
<dbReference type="AlphaFoldDB" id="A0A7J6WNA7"/>
<evidence type="ECO:0000313" key="3">
    <source>
        <dbReference type="EMBL" id="KAF5198871.1"/>
    </source>
</evidence>
<dbReference type="Gene3D" id="3.90.1320.10">
    <property type="entry name" value="Outer-capsid protein sigma 3, large lobe"/>
    <property type="match status" value="1"/>
</dbReference>
<dbReference type="PANTHER" id="PTHR31589">
    <property type="entry name" value="PROTEIN, PUTATIVE (DUF239)-RELATED-RELATED"/>
    <property type="match status" value="1"/>
</dbReference>
<evidence type="ECO:0000259" key="2">
    <source>
        <dbReference type="PROSITE" id="PS52045"/>
    </source>
</evidence>
<reference evidence="3 4" key="1">
    <citation type="submission" date="2020-06" db="EMBL/GenBank/DDBJ databases">
        <title>Transcriptomic and genomic resources for Thalictrum thalictroides and T. hernandezii: Facilitating candidate gene discovery in an emerging model plant lineage.</title>
        <authorList>
            <person name="Arias T."/>
            <person name="Riano-Pachon D.M."/>
            <person name="Di Stilio V.S."/>
        </authorList>
    </citation>
    <scope>NUCLEOTIDE SEQUENCE [LARGE SCALE GENOMIC DNA]</scope>
    <source>
        <strain evidence="4">cv. WT478/WT964</strain>
        <tissue evidence="3">Leaves</tissue>
    </source>
</reference>
<dbReference type="InterPro" id="IPR025521">
    <property type="entry name" value="Neprosin_propep"/>
</dbReference>
<dbReference type="Pfam" id="PF03080">
    <property type="entry name" value="Neprosin"/>
    <property type="match status" value="1"/>
</dbReference>
<dbReference type="EMBL" id="JABWDY010012724">
    <property type="protein sequence ID" value="KAF5198871.1"/>
    <property type="molecule type" value="Genomic_DNA"/>
</dbReference>
<dbReference type="PANTHER" id="PTHR31589:SF110">
    <property type="entry name" value="PROTEIN, PUTATIVE (DUF239)-RELATED"/>
    <property type="match status" value="1"/>
</dbReference>
<dbReference type="Proteomes" id="UP000554482">
    <property type="component" value="Unassembled WGS sequence"/>
</dbReference>
<sequence length="392" mass="43789">MKILIGLVVLALVLGQHGVQGERSTIFEDMNLEEQLMILNKPSIKTFHTEEGDIFDCVDIYKQPALDHPLLKNHKIQMRPTSLPEGLINEPASIATSSLSNGVDCPQGTVPIRRTQKEDLLRVKSFSDEYQLTKNIHPHTTIFPNQHMVSLAPNYLWALYYGARASISVHHLDINNDQYTTAQMWLGRRPIDQYSIQAGWMIGSKITGDNLTRSFVYWTKDQSKKTGCFNQLCPGFVQVHKQVTIGSVLKEISVYGEAQKSMDLSVFRDRNTGHWWLQLNGAINVGYLPKTLIPQLVEGLSDIAWGGLAVNPPNGHSPPMGNGHFPKGNFTTAASFTAVKIVDSTNTYRIPDDIDVKFLVENRACYNIEFHGKYLNEGLAFLYGGPGGDCKD</sequence>